<dbReference type="AlphaFoldDB" id="X6NAY2"/>
<comment type="caution">
    <text evidence="1">The sequence shown here is derived from an EMBL/GenBank/DDBJ whole genome shotgun (WGS) entry which is preliminary data.</text>
</comment>
<dbReference type="Proteomes" id="UP000023152">
    <property type="component" value="Unassembled WGS sequence"/>
</dbReference>
<name>X6NAY2_RETFI</name>
<sequence length="320" mass="36703">MKCCQCVQFYDEILICGSNKNDKCYSYHVVSQTYKPICKYPDDVSLLIGHNVVAYKSSSNKEMILLSFGGLFKHTLMMRYRSVWDETNITPNQWMTLKNKVIIGESVTDEEEDEYNLEGCRGIISGINQNLLFVVHPPNRILVIELDFFGYATTIVHDSMPTDSTCIEYPCFVPLTKNGKPLTNQFLCVCKDKSILICYNEYLRTFCYEFLSVPSFIQYHFGYAFVTVNDRVILFGGYTENENEVTFIHIYTISENQWILCDYNLPPSISMASAIWCNVDNSIHIIGGPLLNDIRMLSAHLKIDARELIGVEKGKNKARK</sequence>
<reference evidence="1 2" key="1">
    <citation type="journal article" date="2013" name="Curr. Biol.">
        <title>The Genome of the Foraminiferan Reticulomyxa filosa.</title>
        <authorList>
            <person name="Glockner G."/>
            <person name="Hulsmann N."/>
            <person name="Schleicher M."/>
            <person name="Noegel A.A."/>
            <person name="Eichinger L."/>
            <person name="Gallinger C."/>
            <person name="Pawlowski J."/>
            <person name="Sierra R."/>
            <person name="Euteneuer U."/>
            <person name="Pillet L."/>
            <person name="Moustafa A."/>
            <person name="Platzer M."/>
            <person name="Groth M."/>
            <person name="Szafranski K."/>
            <person name="Schliwa M."/>
        </authorList>
    </citation>
    <scope>NUCLEOTIDE SEQUENCE [LARGE SCALE GENOMIC DNA]</scope>
</reference>
<accession>X6NAY2</accession>
<dbReference type="Gene3D" id="2.120.10.80">
    <property type="entry name" value="Kelch-type beta propeller"/>
    <property type="match status" value="1"/>
</dbReference>
<evidence type="ECO:0008006" key="3">
    <source>
        <dbReference type="Google" id="ProtNLM"/>
    </source>
</evidence>
<organism evidence="1 2">
    <name type="scientific">Reticulomyxa filosa</name>
    <dbReference type="NCBI Taxonomy" id="46433"/>
    <lineage>
        <taxon>Eukaryota</taxon>
        <taxon>Sar</taxon>
        <taxon>Rhizaria</taxon>
        <taxon>Retaria</taxon>
        <taxon>Foraminifera</taxon>
        <taxon>Monothalamids</taxon>
        <taxon>Reticulomyxidae</taxon>
        <taxon>Reticulomyxa</taxon>
    </lineage>
</organism>
<dbReference type="EMBL" id="ASPP01010119">
    <property type="protein sequence ID" value="ETO23196.1"/>
    <property type="molecule type" value="Genomic_DNA"/>
</dbReference>
<protein>
    <recommendedName>
        <fullName evidence="3">Kelch motif family protein</fullName>
    </recommendedName>
</protein>
<evidence type="ECO:0000313" key="2">
    <source>
        <dbReference type="Proteomes" id="UP000023152"/>
    </source>
</evidence>
<keyword evidence="2" id="KW-1185">Reference proteome</keyword>
<dbReference type="SUPFAM" id="SSF117281">
    <property type="entry name" value="Kelch motif"/>
    <property type="match status" value="1"/>
</dbReference>
<gene>
    <name evidence="1" type="ORF">RFI_13987</name>
</gene>
<evidence type="ECO:0000313" key="1">
    <source>
        <dbReference type="EMBL" id="ETO23196.1"/>
    </source>
</evidence>
<proteinExistence type="predicted"/>
<dbReference type="InterPro" id="IPR015915">
    <property type="entry name" value="Kelch-typ_b-propeller"/>
</dbReference>